<dbReference type="AlphaFoldDB" id="Q1K1A3"/>
<dbReference type="NCBIfam" id="TIGR02937">
    <property type="entry name" value="sigma70-ECF"/>
    <property type="match status" value="1"/>
</dbReference>
<feature type="coiled-coil region" evidence="9">
    <location>
        <begin position="245"/>
        <end position="276"/>
    </location>
</feature>
<dbReference type="Proteomes" id="UP000005695">
    <property type="component" value="Unassembled WGS sequence"/>
</dbReference>
<evidence type="ECO:0000256" key="1">
    <source>
        <dbReference type="ARBA" id="ARBA00007788"/>
    </source>
</evidence>
<keyword evidence="3 8" id="KW-0805">Transcription regulation</keyword>
<dbReference type="NCBIfam" id="TIGR02392">
    <property type="entry name" value="rpoH_proteo"/>
    <property type="match status" value="1"/>
</dbReference>
<comment type="function">
    <text evidence="8">Sigma factors are initiation factors that promote the attachment of RNA polymerase to specific initiation sites and are then released.</text>
</comment>
<dbReference type="Pfam" id="PF04542">
    <property type="entry name" value="Sigma70_r2"/>
    <property type="match status" value="1"/>
</dbReference>
<accession>Q1K1A3</accession>
<dbReference type="GO" id="GO:0016987">
    <property type="term" value="F:sigma factor activity"/>
    <property type="evidence" value="ECO:0007669"/>
    <property type="project" value="UniProtKB-UniRule"/>
</dbReference>
<keyword evidence="13" id="KW-1185">Reference proteome</keyword>
<evidence type="ECO:0000259" key="10">
    <source>
        <dbReference type="PROSITE" id="PS00715"/>
    </source>
</evidence>
<evidence type="ECO:0000256" key="5">
    <source>
        <dbReference type="ARBA" id="ARBA00023082"/>
    </source>
</evidence>
<evidence type="ECO:0000313" key="12">
    <source>
        <dbReference type="EMBL" id="EAT16105.1"/>
    </source>
</evidence>
<keyword evidence="4" id="KW-0346">Stress response</keyword>
<protein>
    <recommendedName>
        <fullName evidence="8">RNA polymerase sigma factor</fullName>
    </recommendedName>
</protein>
<dbReference type="PRINTS" id="PR00046">
    <property type="entry name" value="SIGMA70FCT"/>
</dbReference>
<dbReference type="GO" id="GO:0006352">
    <property type="term" value="P:DNA-templated transcription initiation"/>
    <property type="evidence" value="ECO:0007669"/>
    <property type="project" value="UniProtKB-UniRule"/>
</dbReference>
<dbReference type="InterPro" id="IPR012759">
    <property type="entry name" value="RNA_pol_sigma_RpoH_proteobac"/>
</dbReference>
<dbReference type="Gene3D" id="1.10.601.10">
    <property type="entry name" value="RNA Polymerase Primary Sigma Factor"/>
    <property type="match status" value="1"/>
</dbReference>
<dbReference type="Gene3D" id="1.20.140.160">
    <property type="match status" value="1"/>
</dbReference>
<dbReference type="InterPro" id="IPR050813">
    <property type="entry name" value="Sigma-70_Factor"/>
</dbReference>
<dbReference type="GO" id="GO:0003677">
    <property type="term" value="F:DNA binding"/>
    <property type="evidence" value="ECO:0007669"/>
    <property type="project" value="UniProtKB-KW"/>
</dbReference>
<dbReference type="Pfam" id="PF04545">
    <property type="entry name" value="Sigma70_r4"/>
    <property type="match status" value="1"/>
</dbReference>
<comment type="caution">
    <text evidence="12">The sequence shown here is derived from an EMBL/GenBank/DDBJ whole genome shotgun (WGS) entry which is preliminary data.</text>
</comment>
<dbReference type="SUPFAM" id="SSF88659">
    <property type="entry name" value="Sigma3 and sigma4 domains of RNA polymerase sigma factors"/>
    <property type="match status" value="1"/>
</dbReference>
<dbReference type="InterPro" id="IPR000943">
    <property type="entry name" value="RNA_pol_sigma70"/>
</dbReference>
<keyword evidence="5 8" id="KW-0731">Sigma factor</keyword>
<dbReference type="PANTHER" id="PTHR30376:SF3">
    <property type="entry name" value="RNA POLYMERASE SIGMA FACTOR RPOH"/>
    <property type="match status" value="1"/>
</dbReference>
<organism evidence="12 13">
    <name type="scientific">Desulfuromonas acetoxidans (strain DSM 684 / 11070)</name>
    <dbReference type="NCBI Taxonomy" id="281689"/>
    <lineage>
        <taxon>Bacteria</taxon>
        <taxon>Pseudomonadati</taxon>
        <taxon>Thermodesulfobacteriota</taxon>
        <taxon>Desulfuromonadia</taxon>
        <taxon>Desulfuromonadales</taxon>
        <taxon>Desulfuromonadaceae</taxon>
        <taxon>Desulfuromonas</taxon>
    </lineage>
</organism>
<dbReference type="CDD" id="cd06171">
    <property type="entry name" value="Sigma70_r4"/>
    <property type="match status" value="1"/>
</dbReference>
<dbReference type="SUPFAM" id="SSF88946">
    <property type="entry name" value="Sigma2 domain of RNA polymerase sigma factors"/>
    <property type="match status" value="1"/>
</dbReference>
<keyword evidence="6 8" id="KW-0238">DNA-binding</keyword>
<dbReference type="PIRSF" id="PIRSF000770">
    <property type="entry name" value="RNA_pol_sigma-SigE/K"/>
    <property type="match status" value="1"/>
</dbReference>
<keyword evidence="9" id="KW-0175">Coiled coil</keyword>
<dbReference type="InterPro" id="IPR013325">
    <property type="entry name" value="RNA_pol_sigma_r2"/>
</dbReference>
<dbReference type="RefSeq" id="WP_005999221.1">
    <property type="nucleotide sequence ID" value="NZ_AAEW02000006.1"/>
</dbReference>
<name>Q1K1A3_DESA6</name>
<feature type="domain" description="RNA polymerase sigma-70" evidence="10">
    <location>
        <begin position="72"/>
        <end position="85"/>
    </location>
</feature>
<keyword evidence="7 8" id="KW-0804">Transcription</keyword>
<dbReference type="InterPro" id="IPR013324">
    <property type="entry name" value="RNA_pol_sigma_r3/r4-like"/>
</dbReference>
<evidence type="ECO:0000256" key="9">
    <source>
        <dbReference type="SAM" id="Coils"/>
    </source>
</evidence>
<feature type="domain" description="RNA polymerase sigma-70" evidence="11">
    <location>
        <begin position="244"/>
        <end position="270"/>
    </location>
</feature>
<dbReference type="OrthoDB" id="9809557at2"/>
<comment type="similarity">
    <text evidence="1 8">Belongs to the sigma-70 factor family.</text>
</comment>
<evidence type="ECO:0000256" key="7">
    <source>
        <dbReference type="ARBA" id="ARBA00023163"/>
    </source>
</evidence>
<dbReference type="InterPro" id="IPR014284">
    <property type="entry name" value="RNA_pol_sigma-70_dom"/>
</dbReference>
<dbReference type="PROSITE" id="PS00716">
    <property type="entry name" value="SIGMA70_2"/>
    <property type="match status" value="1"/>
</dbReference>
<dbReference type="InterPro" id="IPR007630">
    <property type="entry name" value="RNA_pol_sigma70_r4"/>
</dbReference>
<dbReference type="PROSITE" id="PS00715">
    <property type="entry name" value="SIGMA70_1"/>
    <property type="match status" value="1"/>
</dbReference>
<evidence type="ECO:0000256" key="3">
    <source>
        <dbReference type="ARBA" id="ARBA00023015"/>
    </source>
</evidence>
<evidence type="ECO:0000256" key="8">
    <source>
        <dbReference type="RuleBase" id="RU362124"/>
    </source>
</evidence>
<evidence type="ECO:0000313" key="13">
    <source>
        <dbReference type="Proteomes" id="UP000005695"/>
    </source>
</evidence>
<gene>
    <name evidence="12" type="ORF">Dace_1569</name>
</gene>
<sequence>MSNLPLVIDGFDHYMAQISQFEPLDRETEYELANRYRKNNDLDAAHKLVCANLRFVVKIAYEYQAYGLKMIDLVQEGNIGLMKAIKKFDPDRNIRLISYAVWWIRAYIHNYIINAWSLVKIGTTQARKKLFFKLKQTRDALQKMGNDADHAEIARQLNVSTDEVAEMSVRLGGRDSSLDGQLTPDSTTSHLDTLVDHDKDQEQRLIELEHESLTTHRVQQALSHLNEREQHIVHSRILQDDKATLQDLADQYGISKERVRQLEKRALEKLKNLLIEQGVDAA</sequence>
<reference evidence="12" key="1">
    <citation type="submission" date="2006-05" db="EMBL/GenBank/DDBJ databases">
        <title>Annotation of the draft genome assembly of Desulfuromonas acetoxidans DSM 684.</title>
        <authorList>
            <consortium name="US DOE Joint Genome Institute (JGI-ORNL)"/>
            <person name="Larimer F."/>
            <person name="Land M."/>
            <person name="Hauser L."/>
        </authorList>
    </citation>
    <scope>NUCLEOTIDE SEQUENCE [LARGE SCALE GENOMIC DNA]</scope>
    <source>
        <strain evidence="12">DSM 684</strain>
    </source>
</reference>
<dbReference type="EMBL" id="AAEW02000006">
    <property type="protein sequence ID" value="EAT16105.1"/>
    <property type="molecule type" value="Genomic_DNA"/>
</dbReference>
<evidence type="ECO:0000256" key="6">
    <source>
        <dbReference type="ARBA" id="ARBA00023125"/>
    </source>
</evidence>
<dbReference type="PANTHER" id="PTHR30376">
    <property type="entry name" value="SIGMA FACTOR RPOH HEAT SHOCK RELATED"/>
    <property type="match status" value="1"/>
</dbReference>
<evidence type="ECO:0000256" key="4">
    <source>
        <dbReference type="ARBA" id="ARBA00023016"/>
    </source>
</evidence>
<reference evidence="12" key="2">
    <citation type="submission" date="2006-05" db="EMBL/GenBank/DDBJ databases">
        <title>Sequencing of the draft genome and assembly of Desulfuromonas acetoxidans DSM 684.</title>
        <authorList>
            <consortium name="US DOE Joint Genome Institute (JGI-PGF)"/>
            <person name="Copeland A."/>
            <person name="Lucas S."/>
            <person name="Lapidus A."/>
            <person name="Barry K."/>
            <person name="Detter J.C."/>
            <person name="Glavina del Rio T."/>
            <person name="Hammon N."/>
            <person name="Israni S."/>
            <person name="Dalin E."/>
            <person name="Tice H."/>
            <person name="Bruce D."/>
            <person name="Pitluck S."/>
            <person name="Richardson P."/>
        </authorList>
    </citation>
    <scope>NUCLEOTIDE SEQUENCE [LARGE SCALE GENOMIC DNA]</scope>
    <source>
        <strain evidence="12">DSM 684</strain>
    </source>
</reference>
<dbReference type="NCBIfam" id="NF005143">
    <property type="entry name" value="PRK06596.1"/>
    <property type="match status" value="1"/>
</dbReference>
<dbReference type="InterPro" id="IPR007627">
    <property type="entry name" value="RNA_pol_sigma70_r2"/>
</dbReference>
<proteinExistence type="inferred from homology"/>
<evidence type="ECO:0000256" key="2">
    <source>
        <dbReference type="ARBA" id="ARBA00022490"/>
    </source>
</evidence>
<evidence type="ECO:0000259" key="11">
    <source>
        <dbReference type="PROSITE" id="PS00716"/>
    </source>
</evidence>
<keyword evidence="2" id="KW-0963">Cytoplasm</keyword>